<dbReference type="RefSeq" id="WP_106010942.1">
    <property type="nucleotide sequence ID" value="NZ_PVXP01000092.1"/>
</dbReference>
<dbReference type="PANTHER" id="PTHR34580">
    <property type="match status" value="1"/>
</dbReference>
<comment type="caution">
    <text evidence="3">The sequence shown here is derived from an EMBL/GenBank/DDBJ whole genome shotgun (WGS) entry which is preliminary data.</text>
</comment>
<dbReference type="EMBL" id="PVXP01000092">
    <property type="protein sequence ID" value="PRR79963.1"/>
    <property type="molecule type" value="Genomic_DNA"/>
</dbReference>
<dbReference type="Pfam" id="PF25583">
    <property type="entry name" value="WCX"/>
    <property type="match status" value="1"/>
</dbReference>
<accession>A0A2T0B811</accession>
<dbReference type="InterPro" id="IPR051534">
    <property type="entry name" value="CBASS_pafABC_assoc_protein"/>
</dbReference>
<evidence type="ECO:0000313" key="4">
    <source>
        <dbReference type="Proteomes" id="UP000237798"/>
    </source>
</evidence>
<evidence type="ECO:0000313" key="3">
    <source>
        <dbReference type="EMBL" id="PRR79963.1"/>
    </source>
</evidence>
<dbReference type="InterPro" id="IPR057727">
    <property type="entry name" value="WCX_dom"/>
</dbReference>
<dbReference type="OrthoDB" id="9772503at2"/>
<dbReference type="PROSITE" id="PS52050">
    <property type="entry name" value="WYL"/>
    <property type="match status" value="1"/>
</dbReference>
<organism evidence="3 4">
    <name type="scientific">Clostridium luticellarii</name>
    <dbReference type="NCBI Taxonomy" id="1691940"/>
    <lineage>
        <taxon>Bacteria</taxon>
        <taxon>Bacillati</taxon>
        <taxon>Bacillota</taxon>
        <taxon>Clostridia</taxon>
        <taxon>Eubacteriales</taxon>
        <taxon>Clostridiaceae</taxon>
        <taxon>Clostridium</taxon>
    </lineage>
</organism>
<gene>
    <name evidence="3" type="ORF">CLLU_34030</name>
</gene>
<feature type="domain" description="WCX" evidence="2">
    <location>
        <begin position="250"/>
        <end position="324"/>
    </location>
</feature>
<dbReference type="InterPro" id="IPR026881">
    <property type="entry name" value="WYL_dom"/>
</dbReference>
<dbReference type="Pfam" id="PF13280">
    <property type="entry name" value="WYL"/>
    <property type="match status" value="1"/>
</dbReference>
<reference evidence="3 4" key="1">
    <citation type="submission" date="2018-03" db="EMBL/GenBank/DDBJ databases">
        <title>Genome sequence of Clostridium luticellarii DSM 29923.</title>
        <authorList>
            <person name="Poehlein A."/>
            <person name="Daniel R."/>
        </authorList>
    </citation>
    <scope>NUCLEOTIDE SEQUENCE [LARGE SCALE GENOMIC DNA]</scope>
    <source>
        <strain evidence="3 4">DSM 29923</strain>
    </source>
</reference>
<keyword evidence="4" id="KW-1185">Reference proteome</keyword>
<sequence>MVNAKLKLLKILEILWSTDEEHPLTAVQIGKKLKLYGIEAERKSICRDINILKDDAGYDIALSEDNRQGYYMVSRDFEDWELKILIDAVWSAKFLTDDSADKLSKKLYKLASTSSQKMLVSVTPAKLKIKSSNVSTKINIDLILKAVKANRKIKFQYSYTDTELKVQLRRDGFFYIVNPYVLIWQNEHYYLIANYDKYDDLSYYRMDRIKALSLCDEKRKQAEEILGENADIKIEEYVRSSLYHYGGKKIKLTMQVADYMVDDVADYFGTELNFKNAGDKYQVTVNVMDGEGLYYWLLQYGRNIKIISPASVRERFLEKVREILELYKEEIESPKCEGS</sequence>
<dbReference type="PANTHER" id="PTHR34580:SF1">
    <property type="entry name" value="PROTEIN PAFC"/>
    <property type="match status" value="1"/>
</dbReference>
<proteinExistence type="predicted"/>
<dbReference type="Proteomes" id="UP000237798">
    <property type="component" value="Unassembled WGS sequence"/>
</dbReference>
<evidence type="ECO:0000259" key="2">
    <source>
        <dbReference type="Pfam" id="PF25583"/>
    </source>
</evidence>
<feature type="domain" description="WYL" evidence="1">
    <location>
        <begin position="140"/>
        <end position="212"/>
    </location>
</feature>
<dbReference type="AlphaFoldDB" id="A0A2T0B811"/>
<name>A0A2T0B811_9CLOT</name>
<evidence type="ECO:0000259" key="1">
    <source>
        <dbReference type="Pfam" id="PF13280"/>
    </source>
</evidence>
<protein>
    <submittedName>
        <fullName evidence="3">Uncharacterized protein</fullName>
    </submittedName>
</protein>